<gene>
    <name evidence="1" type="ORF">Catovirus_1_31</name>
</gene>
<evidence type="ECO:0008006" key="2">
    <source>
        <dbReference type="Google" id="ProtNLM"/>
    </source>
</evidence>
<name>A0A1V0S8F4_9VIRU</name>
<proteinExistence type="predicted"/>
<organism evidence="1">
    <name type="scientific">Catovirus CTV1</name>
    <dbReference type="NCBI Taxonomy" id="1977631"/>
    <lineage>
        <taxon>Viruses</taxon>
        <taxon>Varidnaviria</taxon>
        <taxon>Bamfordvirae</taxon>
        <taxon>Nucleocytoviricota</taxon>
        <taxon>Megaviricetes</taxon>
        <taxon>Imitervirales</taxon>
        <taxon>Mimiviridae</taxon>
        <taxon>Klosneuvirinae</taxon>
        <taxon>Catovirus</taxon>
    </lineage>
</organism>
<protein>
    <recommendedName>
        <fullName evidence="2">DUF4116 domain-containing protein</fullName>
    </recommendedName>
</protein>
<evidence type="ECO:0000313" key="1">
    <source>
        <dbReference type="EMBL" id="ARF07981.1"/>
    </source>
</evidence>
<sequence length="368" mass="44212">MSNNFFLEFQNEYEDMYFTMLFTHLYNIRRNKRPLDKNEIIEQLKMKNSDHKIFVEHQNLFDTNDIKKILEHNPLFFGYVKNKTLDLCKCAINSFNKKGYVHIEDSKLLMQYIQEYDEELVEMIIKSPHTSLLKYHQLIPNKYLNKEKIHNIIIKYNEAINSFPEHIDQELCEKMISSSVDSIQYIPKKFHSEKIRESVIKSGKICNLYRYIDIDPSMYVNIFKQDPNIIKIIPEKYQTYKMCADSVIYNIDNLQYCYHITKKLLNYIFESKKGTERKKRFSFINYYSEESIIRILEVRPELLGILWKQTHNIILTAIMKDGNLIKYVDEPTPEYIKIAGIYRPKPHITILHNFHKKKKFACDVSFIY</sequence>
<accession>A0A1V0S8F4</accession>
<reference evidence="1" key="1">
    <citation type="journal article" date="2017" name="Science">
        <title>Giant viruses with an expanded complement of translation system components.</title>
        <authorList>
            <person name="Schulz F."/>
            <person name="Yutin N."/>
            <person name="Ivanova N.N."/>
            <person name="Ortega D.R."/>
            <person name="Lee T.K."/>
            <person name="Vierheilig J."/>
            <person name="Daims H."/>
            <person name="Horn M."/>
            <person name="Wagner M."/>
            <person name="Jensen G.J."/>
            <person name="Kyrpides N.C."/>
            <person name="Koonin E.V."/>
            <person name="Woyke T."/>
        </authorList>
    </citation>
    <scope>NUCLEOTIDE SEQUENCE</scope>
    <source>
        <strain evidence="1">CTV1</strain>
    </source>
</reference>
<dbReference type="EMBL" id="KY684083">
    <property type="protein sequence ID" value="ARF07981.1"/>
    <property type="molecule type" value="Genomic_DNA"/>
</dbReference>